<comment type="catalytic activity">
    <reaction evidence="9">
        <text>N(4)-(alpha-D-Man-(1-&gt;2)-alpha-D-Man-(1-&gt;2)-alpha-D-Man-(1-&gt;3)-[alpha-D-Man-(1-&gt;3)-[alpha-D-Man-(1-&gt;2)-alpha-D-Man-(1-&gt;6)]-alpha-D-Man-(1-&gt;6)]-beta-D-Man-(1-&gt;4)-beta-D-GlcNAc-(1-&gt;4)-beta-D-GlcNAc)-L-asparaginyl-[protein] (N-glucan mannose isomer 8A1,2,3B1,3) + 3 H2O = N(4)-(alpha-D-Man-(1-&gt;3)-[alpha-D-Man-(1-&gt;3)-[alpha-D-Man-(1-&gt;6)]-alpha-D-Man-(1-&gt;6)]-beta-D-Man-(1-&gt;4)-beta-D-GlcNAc-(1-&gt;4)-beta-D-GlcNAc)-L-asparaginyl-[protein] (N-glucan mannose isomer 5A1,2) + 3 beta-D-mannose</text>
        <dbReference type="Rhea" id="RHEA:56028"/>
        <dbReference type="Rhea" id="RHEA-COMP:14358"/>
        <dbReference type="Rhea" id="RHEA-COMP:14367"/>
        <dbReference type="ChEBI" id="CHEBI:15377"/>
        <dbReference type="ChEBI" id="CHEBI:28563"/>
        <dbReference type="ChEBI" id="CHEBI:59087"/>
        <dbReference type="ChEBI" id="CHEBI:60628"/>
        <dbReference type="EC" id="3.2.1.113"/>
    </reaction>
</comment>
<dbReference type="Gene3D" id="1.50.10.10">
    <property type="match status" value="1"/>
</dbReference>
<dbReference type="EC" id="3.2.1.113" evidence="4"/>
<dbReference type="GO" id="GO:0005975">
    <property type="term" value="P:carbohydrate metabolic process"/>
    <property type="evidence" value="ECO:0007669"/>
    <property type="project" value="InterPro"/>
</dbReference>
<feature type="binding site" evidence="11">
    <location>
        <position position="32"/>
    </location>
    <ligand>
        <name>Ca(2+)</name>
        <dbReference type="ChEBI" id="CHEBI:29108"/>
    </ligand>
</feature>
<sequence length="125" mass="13860">MESFWLAETLKYFYLLFSPNDMLPLTDVVFNTEAHPFPRFQLGKLFKTGWERKARDAEGKLVQETQKHEGAPAVLDGMGPQKIETIHLTETRAVATSTLADVEMTATTTAEGAYTASAESTMLAT</sequence>
<evidence type="ECO:0000256" key="1">
    <source>
        <dbReference type="ARBA" id="ARBA00001913"/>
    </source>
</evidence>
<evidence type="ECO:0000256" key="11">
    <source>
        <dbReference type="PIRSR" id="PIRSR601382-2"/>
    </source>
</evidence>
<dbReference type="SUPFAM" id="SSF48225">
    <property type="entry name" value="Seven-hairpin glycosidases"/>
    <property type="match status" value="1"/>
</dbReference>
<dbReference type="AlphaFoldDB" id="A0AAN6GY79"/>
<keyword evidence="12" id="KW-0326">Glycosidase</keyword>
<comment type="pathway">
    <text evidence="2">Protein modification; protein glycosylation.</text>
</comment>
<dbReference type="PANTHER" id="PTHR11742:SF55">
    <property type="entry name" value="ENDOPLASMIC RETICULUM MANNOSYL-OLIGOSACCHARIDE 1,2-ALPHA-MANNOSIDASE"/>
    <property type="match status" value="1"/>
</dbReference>
<keyword evidence="6 12" id="KW-0378">Hydrolase</keyword>
<dbReference type="Proteomes" id="UP001175353">
    <property type="component" value="Unassembled WGS sequence"/>
</dbReference>
<dbReference type="PANTHER" id="PTHR11742">
    <property type="entry name" value="MANNOSYL-OLIGOSACCHARIDE ALPHA-1,2-MANNOSIDASE-RELATED"/>
    <property type="match status" value="1"/>
</dbReference>
<keyword evidence="5 11" id="KW-0479">Metal-binding</keyword>
<comment type="caution">
    <text evidence="12">The sequence shown here is derived from an EMBL/GenBank/DDBJ whole genome shotgun (WGS) entry which is preliminary data.</text>
</comment>
<organism evidence="12 13">
    <name type="scientific">Friedmanniomyces endolithicus</name>
    <dbReference type="NCBI Taxonomy" id="329885"/>
    <lineage>
        <taxon>Eukaryota</taxon>
        <taxon>Fungi</taxon>
        <taxon>Dikarya</taxon>
        <taxon>Ascomycota</taxon>
        <taxon>Pezizomycotina</taxon>
        <taxon>Dothideomycetes</taxon>
        <taxon>Dothideomycetidae</taxon>
        <taxon>Mycosphaerellales</taxon>
        <taxon>Teratosphaeriaceae</taxon>
        <taxon>Friedmanniomyces</taxon>
    </lineage>
</organism>
<dbReference type="InterPro" id="IPR050749">
    <property type="entry name" value="Glycosyl_Hydrolase_47"/>
</dbReference>
<evidence type="ECO:0000256" key="6">
    <source>
        <dbReference type="ARBA" id="ARBA00022801"/>
    </source>
</evidence>
<dbReference type="GO" id="GO:0005509">
    <property type="term" value="F:calcium ion binding"/>
    <property type="evidence" value="ECO:0007669"/>
    <property type="project" value="InterPro"/>
</dbReference>
<dbReference type="GO" id="GO:0004571">
    <property type="term" value="F:mannosyl-oligosaccharide 1,2-alpha-mannosidase activity"/>
    <property type="evidence" value="ECO:0007669"/>
    <property type="project" value="UniProtKB-EC"/>
</dbReference>
<evidence type="ECO:0000256" key="3">
    <source>
        <dbReference type="ARBA" id="ARBA00007658"/>
    </source>
</evidence>
<keyword evidence="13" id="KW-1185">Reference proteome</keyword>
<gene>
    <name evidence="12" type="primary">MNS1_2</name>
    <name evidence="12" type="ORF">LTR91_025894</name>
</gene>
<dbReference type="InterPro" id="IPR036026">
    <property type="entry name" value="Seven-hairpin_glycosidases"/>
</dbReference>
<dbReference type="InterPro" id="IPR012341">
    <property type="entry name" value="6hp_glycosidase-like_sf"/>
</dbReference>
<evidence type="ECO:0000313" key="13">
    <source>
        <dbReference type="Proteomes" id="UP001175353"/>
    </source>
</evidence>
<dbReference type="InterPro" id="IPR001382">
    <property type="entry name" value="Glyco_hydro_47"/>
</dbReference>
<name>A0AAN6GY79_9PEZI</name>
<comment type="similarity">
    <text evidence="3">Belongs to the glycosyl hydrolase 47 family.</text>
</comment>
<comment type="cofactor">
    <cofactor evidence="1 11">
        <name>Ca(2+)</name>
        <dbReference type="ChEBI" id="CHEBI:29108"/>
    </cofactor>
</comment>
<proteinExistence type="inferred from homology"/>
<dbReference type="Pfam" id="PF01532">
    <property type="entry name" value="Glyco_hydro_47"/>
    <property type="match status" value="1"/>
</dbReference>
<evidence type="ECO:0000256" key="10">
    <source>
        <dbReference type="ARBA" id="ARBA00048605"/>
    </source>
</evidence>
<keyword evidence="8" id="KW-1015">Disulfide bond</keyword>
<evidence type="ECO:0000256" key="9">
    <source>
        <dbReference type="ARBA" id="ARBA00047669"/>
    </source>
</evidence>
<evidence type="ECO:0000313" key="12">
    <source>
        <dbReference type="EMBL" id="KAK0950133.1"/>
    </source>
</evidence>
<keyword evidence="7 11" id="KW-0106">Calcium</keyword>
<evidence type="ECO:0000256" key="7">
    <source>
        <dbReference type="ARBA" id="ARBA00022837"/>
    </source>
</evidence>
<evidence type="ECO:0000256" key="4">
    <source>
        <dbReference type="ARBA" id="ARBA00012238"/>
    </source>
</evidence>
<comment type="catalytic activity">
    <reaction evidence="10">
        <text>N(4)-(alpha-D-Man-(1-&gt;2)-alpha-D-Man-(1-&gt;2)-alpha-D-Man-(1-&gt;3)-[alpha-D-Man-(1-&gt;2)-alpha-D-Man-(1-&gt;3)-[alpha-D-Man-(1-&gt;2)-alpha-D-Man-(1-&gt;6)]-alpha-D-Man-(1-&gt;6)]-beta-D-Man-(1-&gt;4)-beta-D-GlcNAc-(1-&gt;4)-beta-D-GlcNAc)-L-asparaginyl-[protein] (N-glucan mannose isomer 9A1,2,3B1,2,3) + 4 H2O = N(4)-(alpha-D-Man-(1-&gt;3)-[alpha-D-Man-(1-&gt;3)-[alpha-D-Man-(1-&gt;6)]-alpha-D-Man-(1-&gt;6)]-beta-D-Man-(1-&gt;4)-beta-D-GlcNAc-(1-&gt;4)-beta-D-GlcNAc)-L-asparaginyl-[protein] (N-glucan mannose isomer 5A1,2) + 4 beta-D-mannose</text>
        <dbReference type="Rhea" id="RHEA:56008"/>
        <dbReference type="Rhea" id="RHEA-COMP:14356"/>
        <dbReference type="Rhea" id="RHEA-COMP:14367"/>
        <dbReference type="ChEBI" id="CHEBI:15377"/>
        <dbReference type="ChEBI" id="CHEBI:28563"/>
        <dbReference type="ChEBI" id="CHEBI:59087"/>
        <dbReference type="ChEBI" id="CHEBI:139493"/>
        <dbReference type="EC" id="3.2.1.113"/>
    </reaction>
</comment>
<accession>A0AAN6GY79</accession>
<evidence type="ECO:0000256" key="2">
    <source>
        <dbReference type="ARBA" id="ARBA00004922"/>
    </source>
</evidence>
<protein>
    <recommendedName>
        <fullName evidence="4">mannosyl-oligosaccharide 1,2-alpha-mannosidase</fullName>
        <ecNumber evidence="4">3.2.1.113</ecNumber>
    </recommendedName>
</protein>
<dbReference type="GO" id="GO:0036503">
    <property type="term" value="P:ERAD pathway"/>
    <property type="evidence" value="ECO:0007669"/>
    <property type="project" value="UniProtKB-ARBA"/>
</dbReference>
<dbReference type="GO" id="GO:0016020">
    <property type="term" value="C:membrane"/>
    <property type="evidence" value="ECO:0007669"/>
    <property type="project" value="InterPro"/>
</dbReference>
<dbReference type="EMBL" id="JAUJLE010000904">
    <property type="protein sequence ID" value="KAK0950133.1"/>
    <property type="molecule type" value="Genomic_DNA"/>
</dbReference>
<evidence type="ECO:0000256" key="8">
    <source>
        <dbReference type="ARBA" id="ARBA00023157"/>
    </source>
</evidence>
<dbReference type="GO" id="GO:0005783">
    <property type="term" value="C:endoplasmic reticulum"/>
    <property type="evidence" value="ECO:0007669"/>
    <property type="project" value="TreeGrafter"/>
</dbReference>
<evidence type="ECO:0000256" key="5">
    <source>
        <dbReference type="ARBA" id="ARBA00022723"/>
    </source>
</evidence>
<reference evidence="12" key="1">
    <citation type="submission" date="2023-06" db="EMBL/GenBank/DDBJ databases">
        <title>Black Yeasts Isolated from many extreme environments.</title>
        <authorList>
            <person name="Coleine C."/>
            <person name="Stajich J.E."/>
            <person name="Selbmann L."/>
        </authorList>
    </citation>
    <scope>NUCLEOTIDE SEQUENCE</scope>
    <source>
        <strain evidence="12">CCFEE 5200</strain>
    </source>
</reference>